<proteinExistence type="predicted"/>
<dbReference type="EMBL" id="CM047902">
    <property type="protein sequence ID" value="KAJ0095276.1"/>
    <property type="molecule type" value="Genomic_DNA"/>
</dbReference>
<sequence>MFNGLNFSYWCEQIQFHLGILDHVLSPQSEKPYAITNANSKKQMIYHYAWVRSNILSLMFMPMSLVNSIKSTLPKTDSAKEFMKFVEERSQTVDKSLAGTLMATLTTMKFDGSHGMYDHVIEMSNIATRIKSLGMNVDENFLVPFIINSLCLKYGPFQMNYNIMKDNGMLQNPNMTNIPRGPGVGLNRN</sequence>
<dbReference type="Proteomes" id="UP001164250">
    <property type="component" value="Chromosome 6"/>
</dbReference>
<name>A0ACC1B8I5_9ROSI</name>
<gene>
    <name evidence="1" type="ORF">Patl1_15374</name>
</gene>
<accession>A0ACC1B8I5</accession>
<evidence type="ECO:0000313" key="2">
    <source>
        <dbReference type="Proteomes" id="UP001164250"/>
    </source>
</evidence>
<protein>
    <submittedName>
        <fullName evidence="1">Uncharacterized protein</fullName>
    </submittedName>
</protein>
<keyword evidence="2" id="KW-1185">Reference proteome</keyword>
<comment type="caution">
    <text evidence="1">The sequence shown here is derived from an EMBL/GenBank/DDBJ whole genome shotgun (WGS) entry which is preliminary data.</text>
</comment>
<organism evidence="1 2">
    <name type="scientific">Pistacia atlantica</name>
    <dbReference type="NCBI Taxonomy" id="434234"/>
    <lineage>
        <taxon>Eukaryota</taxon>
        <taxon>Viridiplantae</taxon>
        <taxon>Streptophyta</taxon>
        <taxon>Embryophyta</taxon>
        <taxon>Tracheophyta</taxon>
        <taxon>Spermatophyta</taxon>
        <taxon>Magnoliopsida</taxon>
        <taxon>eudicotyledons</taxon>
        <taxon>Gunneridae</taxon>
        <taxon>Pentapetalae</taxon>
        <taxon>rosids</taxon>
        <taxon>malvids</taxon>
        <taxon>Sapindales</taxon>
        <taxon>Anacardiaceae</taxon>
        <taxon>Pistacia</taxon>
    </lineage>
</organism>
<evidence type="ECO:0000313" key="1">
    <source>
        <dbReference type="EMBL" id="KAJ0095276.1"/>
    </source>
</evidence>
<reference evidence="2" key="1">
    <citation type="journal article" date="2023" name="G3 (Bethesda)">
        <title>Genome assembly and association tests identify interacting loci associated with vigor, precocity, and sex in interspecific pistachio rootstocks.</title>
        <authorList>
            <person name="Palmer W."/>
            <person name="Jacygrad E."/>
            <person name="Sagayaradj S."/>
            <person name="Cavanaugh K."/>
            <person name="Han R."/>
            <person name="Bertier L."/>
            <person name="Beede B."/>
            <person name="Kafkas S."/>
            <person name="Golino D."/>
            <person name="Preece J."/>
            <person name="Michelmore R."/>
        </authorList>
    </citation>
    <scope>NUCLEOTIDE SEQUENCE [LARGE SCALE GENOMIC DNA]</scope>
</reference>